<sequence>MLLLGNQPSTPSDSVDLSTSLLLGFSVIGTRKTSRSMVNSWESLYLSSMRRYCIDKHLILDLNFFYFLKGRCSKIFNSADGKITALKELQVREQNKLPSFCFGHIWRTGFECHELKSVVFEDVPEALEKWHSSGIKFTYIQVVVD</sequence>
<evidence type="ECO:0000313" key="2">
    <source>
        <dbReference type="EMBL" id="KAG5407150.1"/>
    </source>
</evidence>
<dbReference type="EMBL" id="JADBGQ010000003">
    <property type="protein sequence ID" value="KAG5407150.1"/>
    <property type="molecule type" value="Genomic_DNA"/>
</dbReference>
<accession>A0ABQ7N8E4</accession>
<organism evidence="2 3">
    <name type="scientific">Brassica rapa subsp. trilocularis</name>
    <dbReference type="NCBI Taxonomy" id="1813537"/>
    <lineage>
        <taxon>Eukaryota</taxon>
        <taxon>Viridiplantae</taxon>
        <taxon>Streptophyta</taxon>
        <taxon>Embryophyta</taxon>
        <taxon>Tracheophyta</taxon>
        <taxon>Spermatophyta</taxon>
        <taxon>Magnoliopsida</taxon>
        <taxon>eudicotyledons</taxon>
        <taxon>Gunneridae</taxon>
        <taxon>Pentapetalae</taxon>
        <taxon>rosids</taxon>
        <taxon>malvids</taxon>
        <taxon>Brassicales</taxon>
        <taxon>Brassicaceae</taxon>
        <taxon>Brassiceae</taxon>
        <taxon>Brassica</taxon>
    </lineage>
</organism>
<comment type="caution">
    <text evidence="2">The sequence shown here is derived from an EMBL/GenBank/DDBJ whole genome shotgun (WGS) entry which is preliminary data.</text>
</comment>
<keyword evidence="3" id="KW-1185">Reference proteome</keyword>
<dbReference type="PANTHER" id="PTHR20371">
    <property type="entry name" value="ENOLASE-PHOSPHATASE E1"/>
    <property type="match status" value="1"/>
</dbReference>
<gene>
    <name evidence="2" type="primary">A03g507570.1_BraROA</name>
    <name evidence="1" type="synonym">A07g501420.1_BraROA</name>
    <name evidence="2" type="ORF">IGI04_013269</name>
    <name evidence="1" type="ORF">IGI04_025790</name>
</gene>
<dbReference type="InterPro" id="IPR036412">
    <property type="entry name" value="HAD-like_sf"/>
</dbReference>
<dbReference type="SUPFAM" id="SSF56784">
    <property type="entry name" value="HAD-like"/>
    <property type="match status" value="1"/>
</dbReference>
<dbReference type="EMBL" id="JADBGQ010000009">
    <property type="protein sequence ID" value="KAG5377948.1"/>
    <property type="molecule type" value="Genomic_DNA"/>
</dbReference>
<name>A0ABQ7N8E4_BRACM</name>
<dbReference type="PANTHER" id="PTHR20371:SF1">
    <property type="entry name" value="ENOLASE-PHOSPHATASE E1"/>
    <property type="match status" value="1"/>
</dbReference>
<dbReference type="Proteomes" id="UP000823674">
    <property type="component" value="Chromosome A07"/>
</dbReference>
<dbReference type="Proteomes" id="UP000823674">
    <property type="component" value="Chromosome A03"/>
</dbReference>
<evidence type="ECO:0000313" key="1">
    <source>
        <dbReference type="EMBL" id="KAG5377948.1"/>
    </source>
</evidence>
<evidence type="ECO:0000313" key="3">
    <source>
        <dbReference type="Proteomes" id="UP000823674"/>
    </source>
</evidence>
<protein>
    <submittedName>
        <fullName evidence="2">Uncharacterized protein</fullName>
    </submittedName>
</protein>
<proteinExistence type="predicted"/>
<reference evidence="2 3" key="1">
    <citation type="submission" date="2021-03" db="EMBL/GenBank/DDBJ databases">
        <authorList>
            <person name="King G.J."/>
            <person name="Bancroft I."/>
            <person name="Baten A."/>
            <person name="Bloomfield J."/>
            <person name="Borpatragohain P."/>
            <person name="He Z."/>
            <person name="Irish N."/>
            <person name="Irwin J."/>
            <person name="Liu K."/>
            <person name="Mauleon R.P."/>
            <person name="Moore J."/>
            <person name="Morris R."/>
            <person name="Ostergaard L."/>
            <person name="Wang B."/>
            <person name="Wells R."/>
        </authorList>
    </citation>
    <scope>NUCLEOTIDE SEQUENCE [LARGE SCALE GENOMIC DNA]</scope>
    <source>
        <strain evidence="2">R-o-18</strain>
        <tissue evidence="2">Leaf</tissue>
    </source>
</reference>